<gene>
    <name evidence="7" type="ORF">Q8A67_000134</name>
</gene>
<dbReference type="Pfam" id="PF04548">
    <property type="entry name" value="AIG1"/>
    <property type="match status" value="1"/>
</dbReference>
<keyword evidence="3" id="KW-0547">Nucleotide-binding</keyword>
<keyword evidence="8" id="KW-1185">Reference proteome</keyword>
<dbReference type="GO" id="GO:0042157">
    <property type="term" value="P:lipoprotein metabolic process"/>
    <property type="evidence" value="ECO:0007669"/>
    <property type="project" value="InterPro"/>
</dbReference>
<dbReference type="PANTHER" id="PTHR14096:SF34">
    <property type="entry name" value="APOLIPOPROTEIN L3-LIKE-RELATED"/>
    <property type="match status" value="1"/>
</dbReference>
<dbReference type="Pfam" id="PF05461">
    <property type="entry name" value="ApoL"/>
    <property type="match status" value="1"/>
</dbReference>
<dbReference type="EMBL" id="JAUYZG010000001">
    <property type="protein sequence ID" value="KAK2915760.1"/>
    <property type="molecule type" value="Genomic_DNA"/>
</dbReference>
<feature type="transmembrane region" description="Helical" evidence="5">
    <location>
        <begin position="340"/>
        <end position="360"/>
    </location>
</feature>
<evidence type="ECO:0000256" key="4">
    <source>
        <dbReference type="SAM" id="MobiDB-lite"/>
    </source>
</evidence>
<protein>
    <recommendedName>
        <fullName evidence="6">AIG1-type G domain-containing protein</fullName>
    </recommendedName>
</protein>
<dbReference type="PANTHER" id="PTHR14096">
    <property type="entry name" value="APOLIPOPROTEIN L"/>
    <property type="match status" value="1"/>
</dbReference>
<evidence type="ECO:0000256" key="5">
    <source>
        <dbReference type="SAM" id="Phobius"/>
    </source>
</evidence>
<evidence type="ECO:0000313" key="7">
    <source>
        <dbReference type="EMBL" id="KAK2915760.1"/>
    </source>
</evidence>
<dbReference type="AlphaFoldDB" id="A0AA88TZX1"/>
<name>A0AA88TZX1_9TELE</name>
<evidence type="ECO:0000313" key="8">
    <source>
        <dbReference type="Proteomes" id="UP001187343"/>
    </source>
</evidence>
<comment type="caution">
    <text evidence="7">The sequence shown here is derived from an EMBL/GenBank/DDBJ whole genome shotgun (WGS) entry which is preliminary data.</text>
</comment>
<dbReference type="InterPro" id="IPR027417">
    <property type="entry name" value="P-loop_NTPase"/>
</dbReference>
<dbReference type="GO" id="GO:0016020">
    <property type="term" value="C:membrane"/>
    <property type="evidence" value="ECO:0007669"/>
    <property type="project" value="TreeGrafter"/>
</dbReference>
<keyword evidence="5" id="KW-0812">Transmembrane</keyword>
<feature type="domain" description="AIG1-type G" evidence="6">
    <location>
        <begin position="51"/>
        <end position="230"/>
    </location>
</feature>
<dbReference type="InterPro" id="IPR006703">
    <property type="entry name" value="G_AIG1"/>
</dbReference>
<dbReference type="GO" id="GO:0006869">
    <property type="term" value="P:lipid transport"/>
    <property type="evidence" value="ECO:0007669"/>
    <property type="project" value="InterPro"/>
</dbReference>
<dbReference type="Proteomes" id="UP001187343">
    <property type="component" value="Unassembled WGS sequence"/>
</dbReference>
<reference evidence="7" key="1">
    <citation type="submission" date="2023-08" db="EMBL/GenBank/DDBJ databases">
        <title>Chromosome-level Genome Assembly of mud carp (Cirrhinus molitorella).</title>
        <authorList>
            <person name="Liu H."/>
        </authorList>
    </citation>
    <scope>NUCLEOTIDE SEQUENCE</scope>
    <source>
        <strain evidence="7">Prfri</strain>
        <tissue evidence="7">Muscle</tissue>
    </source>
</reference>
<keyword evidence="5" id="KW-0472">Membrane</keyword>
<dbReference type="GO" id="GO:0008289">
    <property type="term" value="F:lipid binding"/>
    <property type="evidence" value="ECO:0007669"/>
    <property type="project" value="InterPro"/>
</dbReference>
<evidence type="ECO:0000256" key="3">
    <source>
        <dbReference type="ARBA" id="ARBA00022741"/>
    </source>
</evidence>
<dbReference type="GO" id="GO:0005525">
    <property type="term" value="F:GTP binding"/>
    <property type="evidence" value="ECO:0007669"/>
    <property type="project" value="InterPro"/>
</dbReference>
<feature type="transmembrane region" description="Helical" evidence="5">
    <location>
        <begin position="366"/>
        <end position="388"/>
    </location>
</feature>
<evidence type="ECO:0000259" key="6">
    <source>
        <dbReference type="Pfam" id="PF04548"/>
    </source>
</evidence>
<comment type="similarity">
    <text evidence="2">Belongs to the apolipoprotein L family.</text>
</comment>
<proteinExistence type="inferred from homology"/>
<dbReference type="InterPro" id="IPR008405">
    <property type="entry name" value="ApoL"/>
</dbReference>
<evidence type="ECO:0000256" key="2">
    <source>
        <dbReference type="ARBA" id="ARBA00010090"/>
    </source>
</evidence>
<feature type="region of interest" description="Disordered" evidence="4">
    <location>
        <begin position="1"/>
        <end position="28"/>
    </location>
</feature>
<dbReference type="Gene3D" id="3.40.50.300">
    <property type="entry name" value="P-loop containing nucleotide triphosphate hydrolases"/>
    <property type="match status" value="1"/>
</dbReference>
<accession>A0AA88TZX1</accession>
<feature type="compositionally biased region" description="Polar residues" evidence="4">
    <location>
        <begin position="1"/>
        <end position="14"/>
    </location>
</feature>
<sequence>MKQNGQSIKEGSSSKPEKQCDSDSSDNSIEITPPNLTIALTGNTVAIQFGHENLLLGEKQTKLENAEISRIVPVQKKISERCVSVINMTDLHEAENVDNLVNQLVNENEIHVFIFVVQLGQLTDADKMSLEWLQKMFGDKIFHFVMILFVYEREDESDIIIDDLNRNPVLKQLLEKCGGRYQTCNNMMNNTSEMRDLMNKIERLFAENQHQHYTGEMYNTALRQREDLKKGKYKRDDALRMVDTGTPEAREKHKRSQRCRADVCPFYHPNSTMASSTHRRRRHSKEKPPDISDVIRLHEEFIALYDRHHHELQECIQALSHLINTFETDFRRCIEVSRGGGIVGIVGGVTAIAGLALAPFTLGASAVVTGIGSAVALGGGVGSGLLSFMKMHQQKKLMQNIKKGLEEFQNKITPMTDILNVICEQFNTVLRHVNKPEDDISGLIKCAAGASEILRILRIDDIGEVAAQMSKTVRLTTTLTGVFAGIGLMFDILSVIEDNKTLNDMDKLAGNRQISESELESKAGKFIVEMRKVINQQQNIMDELKKTKDDFCKKTRST</sequence>
<dbReference type="GO" id="GO:0005576">
    <property type="term" value="C:extracellular region"/>
    <property type="evidence" value="ECO:0007669"/>
    <property type="project" value="InterPro"/>
</dbReference>
<evidence type="ECO:0000256" key="1">
    <source>
        <dbReference type="ARBA" id="ARBA00008535"/>
    </source>
</evidence>
<organism evidence="7 8">
    <name type="scientific">Cirrhinus molitorella</name>
    <name type="common">mud carp</name>
    <dbReference type="NCBI Taxonomy" id="172907"/>
    <lineage>
        <taxon>Eukaryota</taxon>
        <taxon>Metazoa</taxon>
        <taxon>Chordata</taxon>
        <taxon>Craniata</taxon>
        <taxon>Vertebrata</taxon>
        <taxon>Euteleostomi</taxon>
        <taxon>Actinopterygii</taxon>
        <taxon>Neopterygii</taxon>
        <taxon>Teleostei</taxon>
        <taxon>Ostariophysi</taxon>
        <taxon>Cypriniformes</taxon>
        <taxon>Cyprinidae</taxon>
        <taxon>Labeoninae</taxon>
        <taxon>Labeonini</taxon>
        <taxon>Cirrhinus</taxon>
    </lineage>
</organism>
<comment type="similarity">
    <text evidence="1">Belongs to the TRAFAC class TrmE-Era-EngA-EngB-Septin-like GTPase superfamily. AIG1/Toc34/Toc159-like paraseptin GTPase family. IAN subfamily.</text>
</comment>
<keyword evidence="5" id="KW-1133">Transmembrane helix</keyword>